<dbReference type="AlphaFoldDB" id="A0A1J7J3K7"/>
<dbReference type="InParanoid" id="A0A1J7J3K7"/>
<gene>
    <name evidence="2" type="ORF">CONLIGDRAFT_634203</name>
</gene>
<name>A0A1J7J3K7_9PEZI</name>
<evidence type="ECO:0000256" key="1">
    <source>
        <dbReference type="SAM" id="MobiDB-lite"/>
    </source>
</evidence>
<dbReference type="Proteomes" id="UP000182658">
    <property type="component" value="Unassembled WGS sequence"/>
</dbReference>
<reference evidence="2 3" key="1">
    <citation type="submission" date="2016-10" db="EMBL/GenBank/DDBJ databases">
        <title>Draft genome sequence of Coniochaeta ligniaria NRRL30616, a lignocellulolytic fungus for bioabatement of inhibitors in plant biomass hydrolysates.</title>
        <authorList>
            <consortium name="DOE Joint Genome Institute"/>
            <person name="Jimenez D.J."/>
            <person name="Hector R.E."/>
            <person name="Riley R."/>
            <person name="Sun H."/>
            <person name="Grigoriev I.V."/>
            <person name="Van Elsas J.D."/>
            <person name="Nichols N.N."/>
        </authorList>
    </citation>
    <scope>NUCLEOTIDE SEQUENCE [LARGE SCALE GENOMIC DNA]</scope>
    <source>
        <strain evidence="2 3">NRRL 30616</strain>
    </source>
</reference>
<accession>A0A1J7J3K7</accession>
<protein>
    <submittedName>
        <fullName evidence="2">Uncharacterized protein</fullName>
    </submittedName>
</protein>
<keyword evidence="3" id="KW-1185">Reference proteome</keyword>
<sequence length="70" mass="7416">MPIPRSAAQKPPRQEPMEASAPATSDAVVTQQPRSEPPPQMDTEISLRGGSMNLGCSCCHGSCSFHKSCC</sequence>
<proteinExistence type="predicted"/>
<evidence type="ECO:0000313" key="2">
    <source>
        <dbReference type="EMBL" id="OIW27873.1"/>
    </source>
</evidence>
<feature type="region of interest" description="Disordered" evidence="1">
    <location>
        <begin position="1"/>
        <end position="46"/>
    </location>
</feature>
<dbReference type="OrthoDB" id="4567934at2759"/>
<evidence type="ECO:0000313" key="3">
    <source>
        <dbReference type="Proteomes" id="UP000182658"/>
    </source>
</evidence>
<organism evidence="2 3">
    <name type="scientific">Coniochaeta ligniaria NRRL 30616</name>
    <dbReference type="NCBI Taxonomy" id="1408157"/>
    <lineage>
        <taxon>Eukaryota</taxon>
        <taxon>Fungi</taxon>
        <taxon>Dikarya</taxon>
        <taxon>Ascomycota</taxon>
        <taxon>Pezizomycotina</taxon>
        <taxon>Sordariomycetes</taxon>
        <taxon>Sordariomycetidae</taxon>
        <taxon>Coniochaetales</taxon>
        <taxon>Coniochaetaceae</taxon>
        <taxon>Coniochaeta</taxon>
    </lineage>
</organism>
<dbReference type="EMBL" id="KV875099">
    <property type="protein sequence ID" value="OIW27873.1"/>
    <property type="molecule type" value="Genomic_DNA"/>
</dbReference>